<evidence type="ECO:0000313" key="10">
    <source>
        <dbReference type="EMBL" id="MVX59653.1"/>
    </source>
</evidence>
<keyword evidence="6 10" id="KW-0418">Kinase</keyword>
<dbReference type="GO" id="GO:0004673">
    <property type="term" value="F:protein histidine kinase activity"/>
    <property type="evidence" value="ECO:0007669"/>
    <property type="project" value="UniProtKB-EC"/>
</dbReference>
<proteinExistence type="predicted"/>
<dbReference type="Pfam" id="PF12282">
    <property type="entry name" value="GAF_PdtaS"/>
    <property type="match status" value="1"/>
</dbReference>
<reference evidence="10 11" key="1">
    <citation type="submission" date="2019-12" db="EMBL/GenBank/DDBJ databases">
        <title>Microbes associate with the intestines of laboratory mice.</title>
        <authorList>
            <person name="Navarre W."/>
            <person name="Wong E."/>
        </authorList>
    </citation>
    <scope>NUCLEOTIDE SEQUENCE [LARGE SCALE GENOMIC DNA]</scope>
    <source>
        <strain evidence="10 11">NM51_B2-22</strain>
    </source>
</reference>
<dbReference type="PANTHER" id="PTHR41523">
    <property type="entry name" value="TWO-COMPONENT SYSTEM SENSOR PROTEIN"/>
    <property type="match status" value="1"/>
</dbReference>
<dbReference type="InterPro" id="IPR036890">
    <property type="entry name" value="HATPase_C_sf"/>
</dbReference>
<evidence type="ECO:0000256" key="4">
    <source>
        <dbReference type="ARBA" id="ARBA00022679"/>
    </source>
</evidence>
<keyword evidence="3" id="KW-0597">Phosphoprotein</keyword>
<evidence type="ECO:0000256" key="7">
    <source>
        <dbReference type="ARBA" id="ARBA00022840"/>
    </source>
</evidence>
<dbReference type="Pfam" id="PF07568">
    <property type="entry name" value="HisKA_2"/>
    <property type="match status" value="1"/>
</dbReference>
<dbReference type="EC" id="2.7.13.3" evidence="2"/>
<evidence type="ECO:0000256" key="5">
    <source>
        <dbReference type="ARBA" id="ARBA00022741"/>
    </source>
</evidence>
<gene>
    <name evidence="10" type="ORF">E5983_08440</name>
</gene>
<evidence type="ECO:0000256" key="6">
    <source>
        <dbReference type="ARBA" id="ARBA00022777"/>
    </source>
</evidence>
<dbReference type="EMBL" id="WSRS01000102">
    <property type="protein sequence ID" value="MVX59653.1"/>
    <property type="molecule type" value="Genomic_DNA"/>
</dbReference>
<evidence type="ECO:0000259" key="8">
    <source>
        <dbReference type="Pfam" id="PF07568"/>
    </source>
</evidence>
<dbReference type="Proteomes" id="UP000461595">
    <property type="component" value="Unassembled WGS sequence"/>
</dbReference>
<protein>
    <recommendedName>
        <fullName evidence="2">histidine kinase</fullName>
        <ecNumber evidence="2">2.7.13.3</ecNumber>
    </recommendedName>
</protein>
<dbReference type="Gene3D" id="3.30.565.10">
    <property type="entry name" value="Histidine kinase-like ATPase, C-terminal domain"/>
    <property type="match status" value="1"/>
</dbReference>
<feature type="domain" description="Signal transduction histidine kinase subgroup 2 dimerisation and phosphoacceptor" evidence="8">
    <location>
        <begin position="276"/>
        <end position="349"/>
    </location>
</feature>
<keyword evidence="5" id="KW-0547">Nucleotide-binding</keyword>
<comment type="catalytic activity">
    <reaction evidence="1">
        <text>ATP + protein L-histidine = ADP + protein N-phospho-L-histidine.</text>
        <dbReference type="EC" id="2.7.13.3"/>
    </reaction>
</comment>
<evidence type="ECO:0000259" key="9">
    <source>
        <dbReference type="Pfam" id="PF12282"/>
    </source>
</evidence>
<comment type="caution">
    <text evidence="10">The sequence shown here is derived from an EMBL/GenBank/DDBJ whole genome shotgun (WGS) entry which is preliminary data.</text>
</comment>
<organism evidence="10 11">
    <name type="scientific">Streptococcus danieliae</name>
    <dbReference type="NCBI Taxonomy" id="747656"/>
    <lineage>
        <taxon>Bacteria</taxon>
        <taxon>Bacillati</taxon>
        <taxon>Bacillota</taxon>
        <taxon>Bacilli</taxon>
        <taxon>Lactobacillales</taxon>
        <taxon>Streptococcaceae</taxon>
        <taxon>Streptococcus</taxon>
    </lineage>
</organism>
<keyword evidence="4" id="KW-0808">Transferase</keyword>
<dbReference type="RefSeq" id="WP_160333403.1">
    <property type="nucleotide sequence ID" value="NZ_WSRS01000102.1"/>
</dbReference>
<evidence type="ECO:0000313" key="11">
    <source>
        <dbReference type="Proteomes" id="UP000461595"/>
    </source>
</evidence>
<dbReference type="InterPro" id="IPR038424">
    <property type="entry name" value="H_kinase_PdtaS_GAF_sf"/>
</dbReference>
<dbReference type="InterPro" id="IPR022066">
    <property type="entry name" value="PdtaS_GAF"/>
</dbReference>
<keyword evidence="7" id="KW-0067">ATP-binding</keyword>
<dbReference type="PANTHER" id="PTHR41523:SF8">
    <property type="entry name" value="ETHYLENE RESPONSE SENSOR PROTEIN"/>
    <property type="match status" value="1"/>
</dbReference>
<dbReference type="InterPro" id="IPR011495">
    <property type="entry name" value="Sig_transdc_His_kin_sub2_dim/P"/>
</dbReference>
<dbReference type="OrthoDB" id="9767435at2"/>
<evidence type="ECO:0000256" key="1">
    <source>
        <dbReference type="ARBA" id="ARBA00000085"/>
    </source>
</evidence>
<accession>A0A7X3G9M1</accession>
<dbReference type="Gene3D" id="3.30.450.20">
    <property type="entry name" value="PAS domain"/>
    <property type="match status" value="1"/>
</dbReference>
<name>A0A7X3G9M1_9STRE</name>
<evidence type="ECO:0000256" key="2">
    <source>
        <dbReference type="ARBA" id="ARBA00012438"/>
    </source>
</evidence>
<dbReference type="Gene3D" id="3.30.450.280">
    <property type="entry name" value="GAF domain"/>
    <property type="match status" value="1"/>
</dbReference>
<evidence type="ECO:0000256" key="3">
    <source>
        <dbReference type="ARBA" id="ARBA00022553"/>
    </source>
</evidence>
<sequence length="400" mass="45353">MSYREKIEQLCREQTDLDPEAICYLLDKAAEMELGTSHRQEDVFIDVQTIYQTNEAMVIYHRKPLEGPSLYIHEVVGEVANLENEPGVIRTLQTGQASIGLSALSQEGLVIYQTVYPITWQGQTIGALIVEAVNRQFSSPILFQNRSLFLDSTVSNLAQDFQLFDCLSDGVFIFNQGGHLVYANPAGQCIYREQLAYRDSIYGMHYDNLVLDSVSFMDFLSQKNVSVTSVDYGHYSFQIKRQFLADRACYLMEYRDNTEQALLQRKNQEQRMALREANHRVKNNLQTLVSLLRLQAYQSESSEVQSALEEGVQRILSVVSIHDLLAADGGGSVGLEFLLKRVVESVQRSFWGSESVQVDYLLESRISLESSRATALALVVNELVQNSFKHAFKKTDQAKR</sequence>
<feature type="domain" description="Histidine kinase PdtaS GAF" evidence="9">
    <location>
        <begin position="8"/>
        <end position="132"/>
    </location>
</feature>
<dbReference type="AlphaFoldDB" id="A0A7X3G9M1"/>
<dbReference type="GO" id="GO:0005524">
    <property type="term" value="F:ATP binding"/>
    <property type="evidence" value="ECO:0007669"/>
    <property type="project" value="UniProtKB-KW"/>
</dbReference>